<dbReference type="OrthoDB" id="4566956at2"/>
<dbReference type="Pfam" id="PF17765">
    <property type="entry name" value="MLTR_LBD"/>
    <property type="match status" value="1"/>
</dbReference>
<feature type="domain" description="HTH cro/C1-type" evidence="2">
    <location>
        <begin position="30"/>
        <end position="84"/>
    </location>
</feature>
<evidence type="ECO:0000313" key="4">
    <source>
        <dbReference type="Proteomes" id="UP000017048"/>
    </source>
</evidence>
<dbReference type="Proteomes" id="UP000017048">
    <property type="component" value="Unassembled WGS sequence"/>
</dbReference>
<comment type="caution">
    <text evidence="3">The sequence shown here is derived from an EMBL/GenBank/DDBJ whole genome shotgun (WGS) entry which is preliminary data.</text>
</comment>
<gene>
    <name evidence="3" type="ORF">NCAST_34_02080</name>
</gene>
<dbReference type="Gene3D" id="3.30.450.180">
    <property type="match status" value="1"/>
</dbReference>
<accession>U5EL68</accession>
<dbReference type="AlphaFoldDB" id="U5EL68"/>
<dbReference type="PANTHER" id="PTHR35010">
    <property type="entry name" value="BLL4672 PROTEIN-RELATED"/>
    <property type="match status" value="1"/>
</dbReference>
<dbReference type="InterPro" id="IPR001387">
    <property type="entry name" value="Cro/C1-type_HTH"/>
</dbReference>
<keyword evidence="3" id="KW-0238">DNA-binding</keyword>
<dbReference type="Pfam" id="PF13560">
    <property type="entry name" value="HTH_31"/>
    <property type="match status" value="1"/>
</dbReference>
<feature type="compositionally biased region" description="Basic residues" evidence="1">
    <location>
        <begin position="1"/>
        <end position="16"/>
    </location>
</feature>
<proteinExistence type="predicted"/>
<dbReference type="Gene3D" id="1.10.260.40">
    <property type="entry name" value="lambda repressor-like DNA-binding domains"/>
    <property type="match status" value="1"/>
</dbReference>
<dbReference type="InterPro" id="IPR010982">
    <property type="entry name" value="Lambda_DNA-bd_dom_sf"/>
</dbReference>
<keyword evidence="4" id="KW-1185">Reference proteome</keyword>
<evidence type="ECO:0000313" key="3">
    <source>
        <dbReference type="EMBL" id="GAD87078.1"/>
    </source>
</evidence>
<evidence type="ECO:0000256" key="1">
    <source>
        <dbReference type="SAM" id="MobiDB-lite"/>
    </source>
</evidence>
<protein>
    <submittedName>
        <fullName evidence="3">Xre family DNA-binding protein</fullName>
    </submittedName>
</protein>
<dbReference type="EMBL" id="BAFO02000034">
    <property type="protein sequence ID" value="GAD87078.1"/>
    <property type="molecule type" value="Genomic_DNA"/>
</dbReference>
<dbReference type="SUPFAM" id="SSF47413">
    <property type="entry name" value="lambda repressor-like DNA-binding domains"/>
    <property type="match status" value="1"/>
</dbReference>
<dbReference type="eggNOG" id="COG1426">
    <property type="taxonomic scope" value="Bacteria"/>
</dbReference>
<reference evidence="3 4" key="1">
    <citation type="journal article" date="2014" name="BMC Genomics">
        <title>Genome based analysis of type-I polyketide synthase and nonribosomal peptide synthetase gene clusters in seven strains of five representative Nocardia species.</title>
        <authorList>
            <person name="Komaki H."/>
            <person name="Ichikawa N."/>
            <person name="Hosoyama A."/>
            <person name="Takahashi-Nakaguchi A."/>
            <person name="Matsuzawa T."/>
            <person name="Suzuki K."/>
            <person name="Fujita N."/>
            <person name="Gonoi T."/>
        </authorList>
    </citation>
    <scope>NUCLEOTIDE SEQUENCE [LARGE SCALE GENOMIC DNA]</scope>
    <source>
        <strain evidence="3 4">NBRC 15531</strain>
    </source>
</reference>
<dbReference type="PROSITE" id="PS50943">
    <property type="entry name" value="HTH_CROC1"/>
    <property type="match status" value="1"/>
</dbReference>
<sequence>MNRRTRPTRRPRRGMARRTTSELPDLGRWIRQIREHHGLIRSEAAGRIQVSEDLIKKIELGTHPASPTVLEQIITGYELDKSQARHTRELAEPPTPLPSIEELRARPVACEHHTTLRRLDERGWVGAYLDPLWNVVYANERFRAELPDLADYDNNLSQWFFHPGSTTPTAEPCVVHWDAAAAYMVASLRVKFGIYRHSARARDLHETLSAAAPFRQLWTGSTEVAYGHKTVHPMQVRDPDTGEECTIRIHLGVGAEGPPDLRFCFVYPDPCEGPRSI</sequence>
<dbReference type="GO" id="GO:0003677">
    <property type="term" value="F:DNA binding"/>
    <property type="evidence" value="ECO:0007669"/>
    <property type="project" value="UniProtKB-KW"/>
</dbReference>
<dbReference type="STRING" id="1824.SAMN05444423_104153"/>
<name>U5EL68_NOCAS</name>
<evidence type="ECO:0000259" key="2">
    <source>
        <dbReference type="PROSITE" id="PS50943"/>
    </source>
</evidence>
<feature type="region of interest" description="Disordered" evidence="1">
    <location>
        <begin position="1"/>
        <end position="21"/>
    </location>
</feature>
<dbReference type="CDD" id="cd00093">
    <property type="entry name" value="HTH_XRE"/>
    <property type="match status" value="1"/>
</dbReference>
<organism evidence="3 4">
    <name type="scientific">Nocardia asteroides NBRC 15531</name>
    <dbReference type="NCBI Taxonomy" id="1110697"/>
    <lineage>
        <taxon>Bacteria</taxon>
        <taxon>Bacillati</taxon>
        <taxon>Actinomycetota</taxon>
        <taxon>Actinomycetes</taxon>
        <taxon>Mycobacteriales</taxon>
        <taxon>Nocardiaceae</taxon>
        <taxon>Nocardia</taxon>
    </lineage>
</organism>
<dbReference type="PANTHER" id="PTHR35010:SF2">
    <property type="entry name" value="BLL4672 PROTEIN"/>
    <property type="match status" value="1"/>
</dbReference>
<dbReference type="InterPro" id="IPR041413">
    <property type="entry name" value="MLTR_LBD"/>
</dbReference>